<evidence type="ECO:0000256" key="4">
    <source>
        <dbReference type="ARBA" id="ARBA00022989"/>
    </source>
</evidence>
<evidence type="ECO:0000259" key="7">
    <source>
        <dbReference type="Pfam" id="PF00892"/>
    </source>
</evidence>
<sequence length="335" mass="35443">MLPGECVEGDARYVGRLTRGGRKLENGRDTQAACMALAATAILSLTDNFVYAVSQEAGLWQFQVFRALIALPLLLLAARLSNRSIRPVRPRYVALRSMTVAGGLLIYFGCLGALPVAQASGGLFSAPLWVLLLSAALLGVRIRPIQAIAIVAGFAGALLLLRPDVGNLTLLSVMPLGAGLFYGMGVLMTRHLCANERAMTLAFGIFLTMGTIGAVMLGVTTVLPGAEARTDFITQGWVTPTPRFLLLTALQSGGAVIAVTLIANAYRIGTSSFVAVFEYAFLIFASLWAMLLWGDSTDALGWTGIGIIVASGIAMSVSERRRARRVAGTGPLDTH</sequence>
<dbReference type="PANTHER" id="PTHR22911">
    <property type="entry name" value="ACYL-MALONYL CONDENSING ENZYME-RELATED"/>
    <property type="match status" value="1"/>
</dbReference>
<feature type="domain" description="EamA" evidence="7">
    <location>
        <begin position="32"/>
        <end position="161"/>
    </location>
</feature>
<feature type="transmembrane region" description="Helical" evidence="6">
    <location>
        <begin position="59"/>
        <end position="81"/>
    </location>
</feature>
<comment type="caution">
    <text evidence="8">The sequence shown here is derived from an EMBL/GenBank/DDBJ whole genome shotgun (WGS) entry which is preliminary data.</text>
</comment>
<dbReference type="PANTHER" id="PTHR22911:SF6">
    <property type="entry name" value="SOLUTE CARRIER FAMILY 35 MEMBER G1"/>
    <property type="match status" value="1"/>
</dbReference>
<keyword evidence="3 6" id="KW-0812">Transmembrane</keyword>
<keyword evidence="9" id="KW-1185">Reference proteome</keyword>
<feature type="transmembrane region" description="Helical" evidence="6">
    <location>
        <begin position="299"/>
        <end position="317"/>
    </location>
</feature>
<comment type="similarity">
    <text evidence="2">Belongs to the drug/metabolite transporter (DMT) superfamily. 10 TMS drug/metabolite exporter (DME) (TC 2.A.7.3) family.</text>
</comment>
<feature type="transmembrane region" description="Helical" evidence="6">
    <location>
        <begin position="168"/>
        <end position="189"/>
    </location>
</feature>
<evidence type="ECO:0000313" key="8">
    <source>
        <dbReference type="EMBL" id="RKF16072.1"/>
    </source>
</evidence>
<evidence type="ECO:0000256" key="2">
    <source>
        <dbReference type="ARBA" id="ARBA00009853"/>
    </source>
</evidence>
<feature type="transmembrane region" description="Helical" evidence="6">
    <location>
        <begin position="120"/>
        <end position="138"/>
    </location>
</feature>
<evidence type="ECO:0000256" key="6">
    <source>
        <dbReference type="SAM" id="Phobius"/>
    </source>
</evidence>
<evidence type="ECO:0000256" key="3">
    <source>
        <dbReference type="ARBA" id="ARBA00022692"/>
    </source>
</evidence>
<feature type="transmembrane region" description="Helical" evidence="6">
    <location>
        <begin position="201"/>
        <end position="224"/>
    </location>
</feature>
<dbReference type="OrthoDB" id="148351at2"/>
<comment type="subcellular location">
    <subcellularLocation>
        <location evidence="1">Membrane</location>
        <topology evidence="1">Multi-pass membrane protein</topology>
    </subcellularLocation>
</comment>
<dbReference type="AlphaFoldDB" id="A0A3A8BAE9"/>
<feature type="transmembrane region" description="Helical" evidence="6">
    <location>
        <begin position="145"/>
        <end position="162"/>
    </location>
</feature>
<dbReference type="SUPFAM" id="SSF103481">
    <property type="entry name" value="Multidrug resistance efflux transporter EmrE"/>
    <property type="match status" value="2"/>
</dbReference>
<evidence type="ECO:0000256" key="1">
    <source>
        <dbReference type="ARBA" id="ARBA00004141"/>
    </source>
</evidence>
<dbReference type="EMBL" id="RAPE01000001">
    <property type="protein sequence ID" value="RKF16072.1"/>
    <property type="molecule type" value="Genomic_DNA"/>
</dbReference>
<keyword evidence="5 6" id="KW-0472">Membrane</keyword>
<dbReference type="InterPro" id="IPR000620">
    <property type="entry name" value="EamA_dom"/>
</dbReference>
<keyword evidence="4 6" id="KW-1133">Transmembrane helix</keyword>
<dbReference type="InterPro" id="IPR037185">
    <property type="entry name" value="EmrE-like"/>
</dbReference>
<dbReference type="GO" id="GO:0016020">
    <property type="term" value="C:membrane"/>
    <property type="evidence" value="ECO:0007669"/>
    <property type="project" value="UniProtKB-SubCell"/>
</dbReference>
<gene>
    <name evidence="8" type="ORF">D6850_00415</name>
</gene>
<name>A0A3A8BAE9_9RHOB</name>
<accession>A0A3A8BAE9</accession>
<proteinExistence type="inferred from homology"/>
<evidence type="ECO:0000313" key="9">
    <source>
        <dbReference type="Proteomes" id="UP000281128"/>
    </source>
</evidence>
<organism evidence="8 9">
    <name type="scientific">Roseovarius spongiae</name>
    <dbReference type="NCBI Taxonomy" id="2320272"/>
    <lineage>
        <taxon>Bacteria</taxon>
        <taxon>Pseudomonadati</taxon>
        <taxon>Pseudomonadota</taxon>
        <taxon>Alphaproteobacteria</taxon>
        <taxon>Rhodobacterales</taxon>
        <taxon>Roseobacteraceae</taxon>
        <taxon>Roseovarius</taxon>
    </lineage>
</organism>
<dbReference type="Pfam" id="PF00892">
    <property type="entry name" value="EamA"/>
    <property type="match status" value="1"/>
</dbReference>
<feature type="transmembrane region" description="Helical" evidence="6">
    <location>
        <begin position="93"/>
        <end position="114"/>
    </location>
</feature>
<protein>
    <submittedName>
        <fullName evidence="8">DMT family transporter</fullName>
    </submittedName>
</protein>
<evidence type="ECO:0000256" key="5">
    <source>
        <dbReference type="ARBA" id="ARBA00023136"/>
    </source>
</evidence>
<feature type="transmembrane region" description="Helical" evidence="6">
    <location>
        <begin position="244"/>
        <end position="266"/>
    </location>
</feature>
<feature type="transmembrane region" description="Helical" evidence="6">
    <location>
        <begin position="273"/>
        <end position="293"/>
    </location>
</feature>
<dbReference type="Proteomes" id="UP000281128">
    <property type="component" value="Unassembled WGS sequence"/>
</dbReference>
<reference evidence="8 9" key="1">
    <citation type="submission" date="2018-09" db="EMBL/GenBank/DDBJ databases">
        <title>Roseovarius spongiae sp. nov., isolated from a marine sponge.</title>
        <authorList>
            <person name="Zhuang L."/>
            <person name="Luo L."/>
        </authorList>
    </citation>
    <scope>NUCLEOTIDE SEQUENCE [LARGE SCALE GENOMIC DNA]</scope>
    <source>
        <strain evidence="8 9">HN-E21</strain>
    </source>
</reference>